<dbReference type="InterPro" id="IPR011701">
    <property type="entry name" value="MFS"/>
</dbReference>
<feature type="transmembrane region" description="Helical" evidence="5">
    <location>
        <begin position="163"/>
        <end position="186"/>
    </location>
</feature>
<organism evidence="7 8">
    <name type="scientific">Nonomuraea polychroma</name>
    <dbReference type="NCBI Taxonomy" id="46176"/>
    <lineage>
        <taxon>Bacteria</taxon>
        <taxon>Bacillati</taxon>
        <taxon>Actinomycetota</taxon>
        <taxon>Actinomycetes</taxon>
        <taxon>Streptosporangiales</taxon>
        <taxon>Streptosporangiaceae</taxon>
        <taxon>Nonomuraea</taxon>
    </lineage>
</organism>
<feature type="transmembrane region" description="Helical" evidence="5">
    <location>
        <begin position="310"/>
        <end position="332"/>
    </location>
</feature>
<evidence type="ECO:0000259" key="6">
    <source>
        <dbReference type="PROSITE" id="PS50850"/>
    </source>
</evidence>
<name>A0A438M9X2_9ACTN</name>
<evidence type="ECO:0000256" key="2">
    <source>
        <dbReference type="ARBA" id="ARBA00022692"/>
    </source>
</evidence>
<protein>
    <submittedName>
        <fullName evidence="7">Sugar phosphate permease</fullName>
    </submittedName>
</protein>
<dbReference type="AlphaFoldDB" id="A0A438M9X2"/>
<keyword evidence="8" id="KW-1185">Reference proteome</keyword>
<dbReference type="InterPro" id="IPR051788">
    <property type="entry name" value="MFS_Transporter"/>
</dbReference>
<reference evidence="7 8" key="1">
    <citation type="submission" date="2019-01" db="EMBL/GenBank/DDBJ databases">
        <title>Sequencing the genomes of 1000 actinobacteria strains.</title>
        <authorList>
            <person name="Klenk H.-P."/>
        </authorList>
    </citation>
    <scope>NUCLEOTIDE SEQUENCE [LARGE SCALE GENOMIC DNA]</scope>
    <source>
        <strain evidence="7 8">DSM 43925</strain>
    </source>
</reference>
<evidence type="ECO:0000256" key="3">
    <source>
        <dbReference type="ARBA" id="ARBA00022989"/>
    </source>
</evidence>
<dbReference type="PANTHER" id="PTHR23514:SF13">
    <property type="entry name" value="INNER MEMBRANE PROTEIN YBJJ"/>
    <property type="match status" value="1"/>
</dbReference>
<dbReference type="Proteomes" id="UP000284824">
    <property type="component" value="Unassembled WGS sequence"/>
</dbReference>
<dbReference type="OrthoDB" id="151222at2"/>
<dbReference type="GO" id="GO:0005886">
    <property type="term" value="C:plasma membrane"/>
    <property type="evidence" value="ECO:0007669"/>
    <property type="project" value="UniProtKB-SubCell"/>
</dbReference>
<evidence type="ECO:0000256" key="5">
    <source>
        <dbReference type="SAM" id="Phobius"/>
    </source>
</evidence>
<feature type="transmembrane region" description="Helical" evidence="5">
    <location>
        <begin position="12"/>
        <end position="33"/>
    </location>
</feature>
<feature type="transmembrane region" description="Helical" evidence="5">
    <location>
        <begin position="101"/>
        <end position="122"/>
    </location>
</feature>
<keyword evidence="2 5" id="KW-0812">Transmembrane</keyword>
<dbReference type="InterPro" id="IPR020846">
    <property type="entry name" value="MFS_dom"/>
</dbReference>
<dbReference type="EMBL" id="SAUN01000001">
    <property type="protein sequence ID" value="RVX42496.1"/>
    <property type="molecule type" value="Genomic_DNA"/>
</dbReference>
<sequence length="408" mass="41826">MNKSLIDARRARVGVFGFFFLAGFVMGLWAAGLPSLNDRLDLGPARLGSVLLLISGGALVSMLAAGPLVDRWSSRRVCWIAGPFSGLVLLGPALASSYWALAVLAVLFGIGLGVTEVGMNAHSVEVERRYGRPIISAFHGTWSLGGAAGGALTSLILRAGLDAQVLLIVASVVVPFLYVPAARLLLPDPPEHTSSETEGRRAGSSLGWGLIALLGLAAFAGHLSEGAAIDWAALHARWVLETDPAAAPLAYTIFSVAMTTVRLLGDPIRARLGSVLTIQLAGLFATVGYVLVLVAPLTGEALRVACAWTGWALAGVGLATVVPVLFSAVGAAGGRVGRALAMVTAFGYSGLLLGPAVLGYVAEASSLPVALIIPAVLAAVVTLAGMPAIRSLLRVSAPAAPMPEPVRD</sequence>
<feature type="transmembrane region" description="Helical" evidence="5">
    <location>
        <begin position="77"/>
        <end position="95"/>
    </location>
</feature>
<feature type="transmembrane region" description="Helical" evidence="5">
    <location>
        <begin position="45"/>
        <end position="65"/>
    </location>
</feature>
<gene>
    <name evidence="7" type="ORF">EDD27_5128</name>
</gene>
<keyword evidence="4 5" id="KW-0472">Membrane</keyword>
<evidence type="ECO:0000313" key="8">
    <source>
        <dbReference type="Proteomes" id="UP000284824"/>
    </source>
</evidence>
<evidence type="ECO:0000313" key="7">
    <source>
        <dbReference type="EMBL" id="RVX42496.1"/>
    </source>
</evidence>
<dbReference type="GO" id="GO:0022857">
    <property type="term" value="F:transmembrane transporter activity"/>
    <property type="evidence" value="ECO:0007669"/>
    <property type="project" value="InterPro"/>
</dbReference>
<feature type="transmembrane region" description="Helical" evidence="5">
    <location>
        <begin position="367"/>
        <end position="386"/>
    </location>
</feature>
<dbReference type="CDD" id="cd17393">
    <property type="entry name" value="MFS_MosC_like"/>
    <property type="match status" value="1"/>
</dbReference>
<dbReference type="Gene3D" id="1.20.1250.20">
    <property type="entry name" value="MFS general substrate transporter like domains"/>
    <property type="match status" value="2"/>
</dbReference>
<dbReference type="RefSeq" id="WP_127934569.1">
    <property type="nucleotide sequence ID" value="NZ_SAUN01000001.1"/>
</dbReference>
<comment type="caution">
    <text evidence="7">The sequence shown here is derived from an EMBL/GenBank/DDBJ whole genome shotgun (WGS) entry which is preliminary data.</text>
</comment>
<feature type="transmembrane region" description="Helical" evidence="5">
    <location>
        <begin position="206"/>
        <end position="224"/>
    </location>
</feature>
<evidence type="ECO:0000256" key="4">
    <source>
        <dbReference type="ARBA" id="ARBA00023136"/>
    </source>
</evidence>
<evidence type="ECO:0000256" key="1">
    <source>
        <dbReference type="ARBA" id="ARBA00004651"/>
    </source>
</evidence>
<dbReference type="InterPro" id="IPR036259">
    <property type="entry name" value="MFS_trans_sf"/>
</dbReference>
<keyword evidence="3 5" id="KW-1133">Transmembrane helix</keyword>
<comment type="subcellular location">
    <subcellularLocation>
        <location evidence="1">Cell membrane</location>
        <topology evidence="1">Multi-pass membrane protein</topology>
    </subcellularLocation>
</comment>
<feature type="transmembrane region" description="Helical" evidence="5">
    <location>
        <begin position="339"/>
        <end position="361"/>
    </location>
</feature>
<feature type="transmembrane region" description="Helical" evidence="5">
    <location>
        <begin position="276"/>
        <end position="298"/>
    </location>
</feature>
<dbReference type="SUPFAM" id="SSF103473">
    <property type="entry name" value="MFS general substrate transporter"/>
    <property type="match status" value="1"/>
</dbReference>
<accession>A0A438M9X2</accession>
<dbReference type="PANTHER" id="PTHR23514">
    <property type="entry name" value="BYPASS OF STOP CODON PROTEIN 6"/>
    <property type="match status" value="1"/>
</dbReference>
<proteinExistence type="predicted"/>
<feature type="transmembrane region" description="Helical" evidence="5">
    <location>
        <begin position="134"/>
        <end position="157"/>
    </location>
</feature>
<feature type="transmembrane region" description="Helical" evidence="5">
    <location>
        <begin position="244"/>
        <end position="264"/>
    </location>
</feature>
<dbReference type="Pfam" id="PF07690">
    <property type="entry name" value="MFS_1"/>
    <property type="match status" value="1"/>
</dbReference>
<dbReference type="PROSITE" id="PS50850">
    <property type="entry name" value="MFS"/>
    <property type="match status" value="1"/>
</dbReference>
<feature type="domain" description="Major facilitator superfamily (MFS) profile" evidence="6">
    <location>
        <begin position="11"/>
        <end position="390"/>
    </location>
</feature>